<keyword evidence="2" id="KW-1185">Reference proteome</keyword>
<evidence type="ECO:0000313" key="1">
    <source>
        <dbReference type="EMBL" id="CAK5043512.1"/>
    </source>
</evidence>
<accession>A0ACB0YEL9</accession>
<proteinExistence type="predicted"/>
<sequence length="232" mass="25654">MSTGSMSAIHSKTVVPDNVVLANRIRSYLSNPSVSWKPSTDQRKLIGHLLLNRLVPATSTCSNILDFGLKVVGCRDPMSGRLGAFVTRVRPGSIADTVGQLRAGDEVLEWNGHQLQNASPETVYTIVQTSKADTQLELIVSRPLTGDGDDFLNLGRRRLLEQQQQFLINKNIPHSQSLIAATPFISGGASMQQQQKHCFYSRVPSPFVLQQQPYNDALTGFCKFIQTLKPEY</sequence>
<protein>
    <submittedName>
        <fullName evidence="1">Uncharacterized protein</fullName>
    </submittedName>
</protein>
<organism evidence="1 2">
    <name type="scientific">Meloidogyne enterolobii</name>
    <name type="common">Root-knot nematode worm</name>
    <name type="synonym">Meloidogyne mayaguensis</name>
    <dbReference type="NCBI Taxonomy" id="390850"/>
    <lineage>
        <taxon>Eukaryota</taxon>
        <taxon>Metazoa</taxon>
        <taxon>Ecdysozoa</taxon>
        <taxon>Nematoda</taxon>
        <taxon>Chromadorea</taxon>
        <taxon>Rhabditida</taxon>
        <taxon>Tylenchina</taxon>
        <taxon>Tylenchomorpha</taxon>
        <taxon>Tylenchoidea</taxon>
        <taxon>Meloidogynidae</taxon>
        <taxon>Meloidogyninae</taxon>
        <taxon>Meloidogyne</taxon>
    </lineage>
</organism>
<evidence type="ECO:0000313" key="2">
    <source>
        <dbReference type="Proteomes" id="UP001497535"/>
    </source>
</evidence>
<dbReference type="EMBL" id="CAVMJV010000011">
    <property type="protein sequence ID" value="CAK5043512.1"/>
    <property type="molecule type" value="Genomic_DNA"/>
</dbReference>
<reference evidence="1" key="1">
    <citation type="submission" date="2023-11" db="EMBL/GenBank/DDBJ databases">
        <authorList>
            <person name="Poullet M."/>
        </authorList>
    </citation>
    <scope>NUCLEOTIDE SEQUENCE</scope>
    <source>
        <strain evidence="1">E1834</strain>
    </source>
</reference>
<name>A0ACB0YEL9_MELEN</name>
<gene>
    <name evidence="1" type="ORF">MENTE1834_LOCUS11152</name>
</gene>
<dbReference type="Proteomes" id="UP001497535">
    <property type="component" value="Unassembled WGS sequence"/>
</dbReference>
<comment type="caution">
    <text evidence="1">The sequence shown here is derived from an EMBL/GenBank/DDBJ whole genome shotgun (WGS) entry which is preliminary data.</text>
</comment>